<gene>
    <name evidence="2" type="ORF">BDP81DRAFT_206546</name>
</gene>
<feature type="transmembrane region" description="Helical" evidence="1">
    <location>
        <begin position="157"/>
        <end position="178"/>
    </location>
</feature>
<comment type="caution">
    <text evidence="2">The sequence shown here is derived from an EMBL/GenBank/DDBJ whole genome shotgun (WGS) entry which is preliminary data.</text>
</comment>
<dbReference type="AlphaFoldDB" id="A0AAJ0EIR7"/>
<keyword evidence="1" id="KW-0472">Membrane</keyword>
<name>A0AAJ0EIR7_9PEZI</name>
<keyword evidence="1" id="KW-0812">Transmembrane</keyword>
<dbReference type="RefSeq" id="XP_060446943.1">
    <property type="nucleotide sequence ID" value="XM_060582614.1"/>
</dbReference>
<sequence>MFMDGFSWVPLPGQISQMSWPLPRVPAATATAAAAAMIQEASGPVRRTHVPLGVRQGTEREYLHAPSSPQGKKDSYRLLSRIVLFPFIYFENITITSLFQFLDFFLNAFSTPSQEFNSRYWVRRTNQNRYVSVIQRVLSLSISHSVAVSLSIRVRFVCFFIVSVVLLFFFYVILWPFLSPQAETNHLNPAVYHCTWP</sequence>
<accession>A0AAJ0EIR7</accession>
<proteinExistence type="predicted"/>
<feature type="transmembrane region" description="Helical" evidence="1">
    <location>
        <begin position="82"/>
        <end position="110"/>
    </location>
</feature>
<organism evidence="2 3">
    <name type="scientific">Colletotrichum phormii</name>
    <dbReference type="NCBI Taxonomy" id="359342"/>
    <lineage>
        <taxon>Eukaryota</taxon>
        <taxon>Fungi</taxon>
        <taxon>Dikarya</taxon>
        <taxon>Ascomycota</taxon>
        <taxon>Pezizomycotina</taxon>
        <taxon>Sordariomycetes</taxon>
        <taxon>Hypocreomycetidae</taxon>
        <taxon>Glomerellales</taxon>
        <taxon>Glomerellaceae</taxon>
        <taxon>Colletotrichum</taxon>
        <taxon>Colletotrichum acutatum species complex</taxon>
    </lineage>
</organism>
<evidence type="ECO:0000256" key="1">
    <source>
        <dbReference type="SAM" id="Phobius"/>
    </source>
</evidence>
<keyword evidence="1" id="KW-1133">Transmembrane helix</keyword>
<dbReference type="GeneID" id="85467476"/>
<evidence type="ECO:0000313" key="2">
    <source>
        <dbReference type="EMBL" id="KAK1638336.1"/>
    </source>
</evidence>
<dbReference type="Proteomes" id="UP001243989">
    <property type="component" value="Unassembled WGS sequence"/>
</dbReference>
<dbReference type="EMBL" id="JAHMHQ010000007">
    <property type="protein sequence ID" value="KAK1638336.1"/>
    <property type="molecule type" value="Genomic_DNA"/>
</dbReference>
<evidence type="ECO:0000313" key="3">
    <source>
        <dbReference type="Proteomes" id="UP001243989"/>
    </source>
</evidence>
<protein>
    <submittedName>
        <fullName evidence="2">Uncharacterized protein</fullName>
    </submittedName>
</protein>
<keyword evidence="3" id="KW-1185">Reference proteome</keyword>
<reference evidence="2" key="1">
    <citation type="submission" date="2021-06" db="EMBL/GenBank/DDBJ databases">
        <title>Comparative genomics, transcriptomics and evolutionary studies reveal genomic signatures of adaptation to plant cell wall in hemibiotrophic fungi.</title>
        <authorList>
            <consortium name="DOE Joint Genome Institute"/>
            <person name="Baroncelli R."/>
            <person name="Diaz J.F."/>
            <person name="Benocci T."/>
            <person name="Peng M."/>
            <person name="Battaglia E."/>
            <person name="Haridas S."/>
            <person name="Andreopoulos W."/>
            <person name="Labutti K."/>
            <person name="Pangilinan J."/>
            <person name="Floch G.L."/>
            <person name="Makela M.R."/>
            <person name="Henrissat B."/>
            <person name="Grigoriev I.V."/>
            <person name="Crouch J.A."/>
            <person name="De Vries R.P."/>
            <person name="Sukno S.A."/>
            <person name="Thon M.R."/>
        </authorList>
    </citation>
    <scope>NUCLEOTIDE SEQUENCE</scope>
    <source>
        <strain evidence="2">CBS 102054</strain>
    </source>
</reference>